<evidence type="ECO:0008006" key="4">
    <source>
        <dbReference type="Google" id="ProtNLM"/>
    </source>
</evidence>
<dbReference type="Proteomes" id="UP000812982">
    <property type="component" value="Unassembled WGS sequence"/>
</dbReference>
<reference evidence="2 3" key="1">
    <citation type="journal article" date="2021" name="Sci. Rep.">
        <title>Phenotypic and genomic hallmarks of a novel, potentially pathogenic rapidly growing Mycobacterium species related to the Mycobacterium fortuitum complex.</title>
        <authorList>
            <person name="Gharbi R."/>
            <person name="Khanna V."/>
            <person name="Frigui W."/>
            <person name="Mhenni B."/>
            <person name="Brosch R."/>
            <person name="Mardassi H."/>
        </authorList>
    </citation>
    <scope>NUCLEOTIDE SEQUENCE [LARGE SCALE GENOMIC DNA]</scope>
    <source>
        <strain evidence="2 3">TNTM28</strain>
    </source>
</reference>
<accession>A0ABS6KNU2</accession>
<keyword evidence="1" id="KW-0732">Signal</keyword>
<evidence type="ECO:0000313" key="2">
    <source>
        <dbReference type="EMBL" id="MBU9765285.1"/>
    </source>
</evidence>
<dbReference type="EMBL" id="VOMB01000019">
    <property type="protein sequence ID" value="MBU9765285.1"/>
    <property type="molecule type" value="Genomic_DNA"/>
</dbReference>
<evidence type="ECO:0000313" key="3">
    <source>
        <dbReference type="Proteomes" id="UP000812982"/>
    </source>
</evidence>
<feature type="chain" id="PRO_5047252132" description="Lipoprotein" evidence="1">
    <location>
        <begin position="23"/>
        <end position="166"/>
    </location>
</feature>
<gene>
    <name evidence="2" type="ORF">FR943_15710</name>
</gene>
<protein>
    <recommendedName>
        <fullName evidence="4">Lipoprotein</fullName>
    </recommendedName>
</protein>
<comment type="caution">
    <text evidence="2">The sequence shown here is derived from an EMBL/GenBank/DDBJ whole genome shotgun (WGS) entry which is preliminary data.</text>
</comment>
<name>A0ABS6KNU2_9MYCO</name>
<proteinExistence type="predicted"/>
<feature type="signal peptide" evidence="1">
    <location>
        <begin position="1"/>
        <end position="22"/>
    </location>
</feature>
<keyword evidence="3" id="KW-1185">Reference proteome</keyword>
<dbReference type="PROSITE" id="PS51257">
    <property type="entry name" value="PROKAR_LIPOPROTEIN"/>
    <property type="match status" value="1"/>
</dbReference>
<evidence type="ECO:0000256" key="1">
    <source>
        <dbReference type="SAM" id="SignalP"/>
    </source>
</evidence>
<sequence length="166" mass="17373">MRPTLAALSILVAVGLSGCSTSTTEGQPAARDKVAATTNSIATPVATTVAPEVSPDEQCAGSKFDVAGFIGAWQDGPTVTTVSEHGSLKSDTNGDKQFGTWKFTQAGQTPAAAQVPVADTCVLWFHWMSEPPQDLFYVPLKVGATSLELSYVGRGNTITWERATAP</sequence>
<organism evidence="2 3">
    <name type="scientific">[Mycobacterium] fortunisiensis</name>
    <dbReference type="NCBI Taxonomy" id="2600579"/>
    <lineage>
        <taxon>Bacteria</taxon>
        <taxon>Bacillati</taxon>
        <taxon>Actinomycetota</taxon>
        <taxon>Actinomycetes</taxon>
        <taxon>Mycobacteriales</taxon>
        <taxon>Mycobacteriaceae</taxon>
        <taxon>Mycolicibacterium</taxon>
    </lineage>
</organism>
<dbReference type="RefSeq" id="WP_217158773.1">
    <property type="nucleotide sequence ID" value="NZ_VOMB01000019.1"/>
</dbReference>